<dbReference type="AlphaFoldDB" id="A0A1I5QW16"/>
<keyword evidence="2" id="KW-1185">Reference proteome</keyword>
<accession>A0A1I5QW16</accession>
<proteinExistence type="predicted"/>
<sequence>MARKFLYAMVVLIVLVIAGALAYRFYGNDLIRAALVPGEQFRAQPSVESRAYDDKAMWLARPDLPANPALWVPQGYAAGEPGDGAAIFFIHPTSYVSRDHWNAPIDDPETNDRAALFLRGQASAFNAVGEIWAPRYRQATFGAFLTSAADAERALALAYRDVTAAFDAFLRQVAPDRPIILAGHSQGALHLTRLLRDRVARDPALARRIVAAYVVGWPVSRTADLPAMGLPECSRADQFRCLLSWQTFAEPADPSLIVDTYDRTTGFTGVSRKSTPMVCTNPLTGTPNATAPAAANLGTLYPAKDLATAAITAGRVPARCAGDFLLIGEGPDVGPYVLPGNNYHVYDYSLFWANVRADALRRAGAFESRRARLY</sequence>
<dbReference type="Gene3D" id="3.40.50.1820">
    <property type="entry name" value="alpha/beta hydrolase"/>
    <property type="match status" value="1"/>
</dbReference>
<evidence type="ECO:0000313" key="2">
    <source>
        <dbReference type="Proteomes" id="UP000199586"/>
    </source>
</evidence>
<organism evidence="1 2">
    <name type="scientific">Sphingomonas rubra</name>
    <dbReference type="NCBI Taxonomy" id="634430"/>
    <lineage>
        <taxon>Bacteria</taxon>
        <taxon>Pseudomonadati</taxon>
        <taxon>Pseudomonadota</taxon>
        <taxon>Alphaproteobacteria</taxon>
        <taxon>Sphingomonadales</taxon>
        <taxon>Sphingomonadaceae</taxon>
        <taxon>Sphingomonas</taxon>
    </lineage>
</organism>
<protein>
    <recommendedName>
        <fullName evidence="3">DUF3089 domain-containing protein</fullName>
    </recommendedName>
</protein>
<reference evidence="1 2" key="1">
    <citation type="submission" date="2016-10" db="EMBL/GenBank/DDBJ databases">
        <authorList>
            <person name="de Groot N.N."/>
        </authorList>
    </citation>
    <scope>NUCLEOTIDE SEQUENCE [LARGE SCALE GENOMIC DNA]</scope>
    <source>
        <strain evidence="1 2">CGMCC 1.9113</strain>
    </source>
</reference>
<name>A0A1I5QW16_9SPHN</name>
<dbReference type="EMBL" id="FOXP01000002">
    <property type="protein sequence ID" value="SFP50036.1"/>
    <property type="molecule type" value="Genomic_DNA"/>
</dbReference>
<dbReference type="InterPro" id="IPR021440">
    <property type="entry name" value="DUF3089"/>
</dbReference>
<dbReference type="RefSeq" id="WP_093331494.1">
    <property type="nucleotide sequence ID" value="NZ_FOXP01000002.1"/>
</dbReference>
<evidence type="ECO:0000313" key="1">
    <source>
        <dbReference type="EMBL" id="SFP50036.1"/>
    </source>
</evidence>
<dbReference type="STRING" id="634430.SAMN04488241_102303"/>
<dbReference type="OrthoDB" id="9794645at2"/>
<dbReference type="InterPro" id="IPR029058">
    <property type="entry name" value="AB_hydrolase_fold"/>
</dbReference>
<dbReference type="Proteomes" id="UP000199586">
    <property type="component" value="Unassembled WGS sequence"/>
</dbReference>
<dbReference type="SUPFAM" id="SSF53474">
    <property type="entry name" value="alpha/beta-Hydrolases"/>
    <property type="match status" value="1"/>
</dbReference>
<gene>
    <name evidence="1" type="ORF">SAMN04488241_102303</name>
</gene>
<dbReference type="Pfam" id="PF11288">
    <property type="entry name" value="DUF3089"/>
    <property type="match status" value="1"/>
</dbReference>
<evidence type="ECO:0008006" key="3">
    <source>
        <dbReference type="Google" id="ProtNLM"/>
    </source>
</evidence>